<sequence length="93" mass="10446">MRRVLWEIVKQVCSIAQNVKHTTITVTSCTAGVSEGLGANPDLLCFFTFGFQNDKPMIGRVRKKKKKHLHIQENSRIHSLVLGTTANEPVFSH</sequence>
<dbReference type="AlphaFoldDB" id="A0A0E9X6V1"/>
<organism evidence="1">
    <name type="scientific">Anguilla anguilla</name>
    <name type="common">European freshwater eel</name>
    <name type="synonym">Muraena anguilla</name>
    <dbReference type="NCBI Taxonomy" id="7936"/>
    <lineage>
        <taxon>Eukaryota</taxon>
        <taxon>Metazoa</taxon>
        <taxon>Chordata</taxon>
        <taxon>Craniata</taxon>
        <taxon>Vertebrata</taxon>
        <taxon>Euteleostomi</taxon>
        <taxon>Actinopterygii</taxon>
        <taxon>Neopterygii</taxon>
        <taxon>Teleostei</taxon>
        <taxon>Anguilliformes</taxon>
        <taxon>Anguillidae</taxon>
        <taxon>Anguilla</taxon>
    </lineage>
</organism>
<reference evidence="1" key="1">
    <citation type="submission" date="2014-11" db="EMBL/GenBank/DDBJ databases">
        <authorList>
            <person name="Amaro Gonzalez C."/>
        </authorList>
    </citation>
    <scope>NUCLEOTIDE SEQUENCE</scope>
</reference>
<protein>
    <submittedName>
        <fullName evidence="1">Uncharacterized protein</fullName>
    </submittedName>
</protein>
<reference evidence="1" key="2">
    <citation type="journal article" date="2015" name="Fish Shellfish Immunol.">
        <title>Early steps in the European eel (Anguilla anguilla)-Vibrio vulnificus interaction in the gills: Role of the RtxA13 toxin.</title>
        <authorList>
            <person name="Callol A."/>
            <person name="Pajuelo D."/>
            <person name="Ebbesson L."/>
            <person name="Teles M."/>
            <person name="MacKenzie S."/>
            <person name="Amaro C."/>
        </authorList>
    </citation>
    <scope>NUCLEOTIDE SEQUENCE</scope>
</reference>
<dbReference type="EMBL" id="GBXM01010120">
    <property type="protein sequence ID" value="JAH98457.1"/>
    <property type="molecule type" value="Transcribed_RNA"/>
</dbReference>
<evidence type="ECO:0000313" key="1">
    <source>
        <dbReference type="EMBL" id="JAH98457.1"/>
    </source>
</evidence>
<name>A0A0E9X6V1_ANGAN</name>
<accession>A0A0E9X6V1</accession>
<proteinExistence type="predicted"/>